<feature type="repeat" description="WD" evidence="1">
    <location>
        <begin position="147"/>
        <end position="182"/>
    </location>
</feature>
<dbReference type="Gene3D" id="2.130.10.10">
    <property type="entry name" value="YVTN repeat-like/Quinoprotein amine dehydrogenase"/>
    <property type="match status" value="1"/>
</dbReference>
<dbReference type="OMA" id="GASECAT"/>
<dbReference type="Pfam" id="PF00400">
    <property type="entry name" value="WD40"/>
    <property type="match status" value="1"/>
</dbReference>
<feature type="non-terminal residue" evidence="2">
    <location>
        <position position="1"/>
    </location>
</feature>
<gene>
    <name evidence="2" type="ORF">KI387_037663</name>
</gene>
<dbReference type="AlphaFoldDB" id="A0AA38FSC6"/>
<protein>
    <submittedName>
        <fullName evidence="2">Uncharacterized protein</fullName>
    </submittedName>
</protein>
<sequence>ICSSVQFHQWRPWEVISGGLDSKILRWDFSRGRVHTMIDLGAIVASNANSDMSATQICNPPFVHALAVPEGILDRGNNQIIAVARGDGAIEIIDLEFETRVGISKNKQAPHARKGFQSKLAKNVNSKENIATEEKENQTRIHLHVGMGGHTAAASCVAFSRFGEAGKFVISGSNDTSIKIWNWTRKTEAVETSSRDEGPLSYTINNKRK</sequence>
<evidence type="ECO:0000313" key="2">
    <source>
        <dbReference type="EMBL" id="KAH9309752.1"/>
    </source>
</evidence>
<name>A0AA38FSC6_TAXCH</name>
<dbReference type="EMBL" id="JAHRHJ020000007">
    <property type="protein sequence ID" value="KAH9309752.1"/>
    <property type="molecule type" value="Genomic_DNA"/>
</dbReference>
<dbReference type="Proteomes" id="UP000824469">
    <property type="component" value="Unassembled WGS sequence"/>
</dbReference>
<proteinExistence type="predicted"/>
<dbReference type="SUPFAM" id="SSF50978">
    <property type="entry name" value="WD40 repeat-like"/>
    <property type="match status" value="1"/>
</dbReference>
<dbReference type="PROSITE" id="PS50294">
    <property type="entry name" value="WD_REPEATS_REGION"/>
    <property type="match status" value="1"/>
</dbReference>
<accession>A0AA38FSC6</accession>
<keyword evidence="3" id="KW-1185">Reference proteome</keyword>
<dbReference type="PANTHER" id="PTHR45296:SF1">
    <property type="entry name" value="TRANSDUCIN_WD40 REPEAT-LIKE SUPERFAMILY PROTEIN"/>
    <property type="match status" value="1"/>
</dbReference>
<reference evidence="2 3" key="1">
    <citation type="journal article" date="2021" name="Nat. Plants">
        <title>The Taxus genome provides insights into paclitaxel biosynthesis.</title>
        <authorList>
            <person name="Xiong X."/>
            <person name="Gou J."/>
            <person name="Liao Q."/>
            <person name="Li Y."/>
            <person name="Zhou Q."/>
            <person name="Bi G."/>
            <person name="Li C."/>
            <person name="Du R."/>
            <person name="Wang X."/>
            <person name="Sun T."/>
            <person name="Guo L."/>
            <person name="Liang H."/>
            <person name="Lu P."/>
            <person name="Wu Y."/>
            <person name="Zhang Z."/>
            <person name="Ro D.K."/>
            <person name="Shang Y."/>
            <person name="Huang S."/>
            <person name="Yan J."/>
        </authorList>
    </citation>
    <scope>NUCLEOTIDE SEQUENCE [LARGE SCALE GENOMIC DNA]</scope>
    <source>
        <strain evidence="2">Ta-2019</strain>
    </source>
</reference>
<organism evidence="2 3">
    <name type="scientific">Taxus chinensis</name>
    <name type="common">Chinese yew</name>
    <name type="synonym">Taxus wallichiana var. chinensis</name>
    <dbReference type="NCBI Taxonomy" id="29808"/>
    <lineage>
        <taxon>Eukaryota</taxon>
        <taxon>Viridiplantae</taxon>
        <taxon>Streptophyta</taxon>
        <taxon>Embryophyta</taxon>
        <taxon>Tracheophyta</taxon>
        <taxon>Spermatophyta</taxon>
        <taxon>Pinopsida</taxon>
        <taxon>Pinidae</taxon>
        <taxon>Conifers II</taxon>
        <taxon>Cupressales</taxon>
        <taxon>Taxaceae</taxon>
        <taxon>Taxus</taxon>
    </lineage>
</organism>
<evidence type="ECO:0000256" key="1">
    <source>
        <dbReference type="PROSITE-ProRule" id="PRU00221"/>
    </source>
</evidence>
<dbReference type="InterPro" id="IPR015943">
    <property type="entry name" value="WD40/YVTN_repeat-like_dom_sf"/>
</dbReference>
<feature type="non-terminal residue" evidence="2">
    <location>
        <position position="209"/>
    </location>
</feature>
<dbReference type="PROSITE" id="PS50082">
    <property type="entry name" value="WD_REPEATS_2"/>
    <property type="match status" value="1"/>
</dbReference>
<comment type="caution">
    <text evidence="2">The sequence shown here is derived from an EMBL/GenBank/DDBJ whole genome shotgun (WGS) entry which is preliminary data.</text>
</comment>
<evidence type="ECO:0000313" key="3">
    <source>
        <dbReference type="Proteomes" id="UP000824469"/>
    </source>
</evidence>
<dbReference type="InterPro" id="IPR001680">
    <property type="entry name" value="WD40_rpt"/>
</dbReference>
<keyword evidence="1" id="KW-0853">WD repeat</keyword>
<dbReference type="SMART" id="SM00320">
    <property type="entry name" value="WD40"/>
    <property type="match status" value="1"/>
</dbReference>
<dbReference type="PANTHER" id="PTHR45296">
    <property type="entry name" value="TRANSDUCIN/WD40 REPEAT-LIKE SUPERFAMILY PROTEIN"/>
    <property type="match status" value="1"/>
</dbReference>
<dbReference type="InterPro" id="IPR036322">
    <property type="entry name" value="WD40_repeat_dom_sf"/>
</dbReference>